<dbReference type="AlphaFoldDB" id="A0A4P9YFR8"/>
<dbReference type="EC" id="2.7.7.102" evidence="3"/>
<dbReference type="Proteomes" id="UP000281549">
    <property type="component" value="Unassembled WGS sequence"/>
</dbReference>
<dbReference type="PANTHER" id="PTHR31399">
    <property type="entry name" value="DNA-DIRECTED PRIMASE / POLYMERASE PROTEIN"/>
    <property type="match status" value="1"/>
</dbReference>
<dbReference type="GO" id="GO:0042276">
    <property type="term" value="P:error-prone translesion synthesis"/>
    <property type="evidence" value="ECO:0007669"/>
    <property type="project" value="InterPro"/>
</dbReference>
<evidence type="ECO:0000256" key="1">
    <source>
        <dbReference type="ARBA" id="ARBA00026139"/>
    </source>
</evidence>
<dbReference type="GO" id="GO:0009411">
    <property type="term" value="P:response to UV"/>
    <property type="evidence" value="ECO:0007669"/>
    <property type="project" value="TreeGrafter"/>
</dbReference>
<evidence type="ECO:0000313" key="5">
    <source>
        <dbReference type="EMBL" id="RKP17832.1"/>
    </source>
</evidence>
<accession>A0A4P9YFR8</accession>
<dbReference type="GO" id="GO:0003682">
    <property type="term" value="F:chromatin binding"/>
    <property type="evidence" value="ECO:0007669"/>
    <property type="project" value="TreeGrafter"/>
</dbReference>
<dbReference type="GO" id="GO:0005759">
    <property type="term" value="C:mitochondrial matrix"/>
    <property type="evidence" value="ECO:0007669"/>
    <property type="project" value="TreeGrafter"/>
</dbReference>
<evidence type="ECO:0000313" key="6">
    <source>
        <dbReference type="Proteomes" id="UP000281549"/>
    </source>
</evidence>
<dbReference type="GO" id="GO:0003887">
    <property type="term" value="F:DNA-directed DNA polymerase activity"/>
    <property type="evidence" value="ECO:0007669"/>
    <property type="project" value="UniProtKB-EC"/>
</dbReference>
<comment type="catalytic activity">
    <reaction evidence="4">
        <text>DNA(n) + a 2'-deoxyribonucleoside 5'-triphosphate = DNA(n+1) + diphosphate</text>
        <dbReference type="Rhea" id="RHEA:22508"/>
        <dbReference type="Rhea" id="RHEA-COMP:17339"/>
        <dbReference type="Rhea" id="RHEA-COMP:17340"/>
        <dbReference type="ChEBI" id="CHEBI:33019"/>
        <dbReference type="ChEBI" id="CHEBI:61560"/>
        <dbReference type="ChEBI" id="CHEBI:173112"/>
        <dbReference type="EC" id="2.7.7.7"/>
    </reaction>
    <physiologicalReaction direction="left-to-right" evidence="4">
        <dbReference type="Rhea" id="RHEA:22509"/>
    </physiologicalReaction>
</comment>
<dbReference type="InterPro" id="IPR044917">
    <property type="entry name" value="PRIMPOL"/>
</dbReference>
<dbReference type="GO" id="GO:0006264">
    <property type="term" value="P:mitochondrial DNA replication"/>
    <property type="evidence" value="ECO:0007669"/>
    <property type="project" value="TreeGrafter"/>
</dbReference>
<protein>
    <recommendedName>
        <fullName evidence="1">DNA-directed primase/polymerase protein</fullName>
        <ecNumber evidence="3">2.7.7.102</ecNumber>
    </recommendedName>
</protein>
<dbReference type="PANTHER" id="PTHR31399:SF0">
    <property type="entry name" value="DNA-DIRECTED PRIMASE_POLYMERASE PROTEIN"/>
    <property type="match status" value="1"/>
</dbReference>
<name>A0A4P9YFR8_ROZAC</name>
<sequence>MSNSKRPLVKPSAIELFQLKKLRADITWQGSLKTCLKSALDILDDALISGREVNSSRARKFGATNLETFYNYYSSLSAENKTCYEIIRKGCPVKFYLDIDCVYDSVNDTFKELVTPDKVVSSLNWYLTEILKSMGIITAERIVDNVIVLDACSPEKFSLHLIYPDIVFPSIEHCMALVRWLINLLYEVEYPIYENDGLTGQGVHNILSKTGRMPLLIPYRDVEDLHFLFDVAVYNANQNFMEI</sequence>
<dbReference type="GO" id="GO:0005634">
    <property type="term" value="C:nucleus"/>
    <property type="evidence" value="ECO:0007669"/>
    <property type="project" value="TreeGrafter"/>
</dbReference>
<proteinExistence type="predicted"/>
<reference evidence="6" key="1">
    <citation type="journal article" date="2018" name="Nat. Microbiol.">
        <title>Leveraging single-cell genomics to expand the fungal tree of life.</title>
        <authorList>
            <person name="Ahrendt S.R."/>
            <person name="Quandt C.A."/>
            <person name="Ciobanu D."/>
            <person name="Clum A."/>
            <person name="Salamov A."/>
            <person name="Andreopoulos B."/>
            <person name="Cheng J.F."/>
            <person name="Woyke T."/>
            <person name="Pelin A."/>
            <person name="Henrissat B."/>
            <person name="Reynolds N.K."/>
            <person name="Benny G.L."/>
            <person name="Smith M.E."/>
            <person name="James T.Y."/>
            <person name="Grigoriev I.V."/>
        </authorList>
    </citation>
    <scope>NUCLEOTIDE SEQUENCE [LARGE SCALE GENOMIC DNA]</scope>
    <source>
        <strain evidence="6">CSF55</strain>
    </source>
</reference>
<dbReference type="GO" id="GO:0031297">
    <property type="term" value="P:replication fork processing"/>
    <property type="evidence" value="ECO:0007669"/>
    <property type="project" value="TreeGrafter"/>
</dbReference>
<gene>
    <name evidence="5" type="ORF">ROZALSC1DRAFT_30408</name>
</gene>
<dbReference type="EMBL" id="ML005662">
    <property type="protein sequence ID" value="RKP17832.1"/>
    <property type="molecule type" value="Genomic_DNA"/>
</dbReference>
<evidence type="ECO:0000256" key="4">
    <source>
        <dbReference type="ARBA" id="ARBA00047303"/>
    </source>
</evidence>
<organism evidence="5 6">
    <name type="scientific">Rozella allomycis (strain CSF55)</name>
    <dbReference type="NCBI Taxonomy" id="988480"/>
    <lineage>
        <taxon>Eukaryota</taxon>
        <taxon>Fungi</taxon>
        <taxon>Fungi incertae sedis</taxon>
        <taxon>Cryptomycota</taxon>
        <taxon>Cryptomycota incertae sedis</taxon>
        <taxon>Rozella</taxon>
    </lineage>
</organism>
<comment type="catalytic activity">
    <reaction evidence="2">
        <text>ssDNA + n NTP = ssDNA/pppN(pN)n-1 hybrid + (n-1) diphosphate.</text>
        <dbReference type="EC" id="2.7.7.102"/>
    </reaction>
</comment>
<evidence type="ECO:0000256" key="3">
    <source>
        <dbReference type="ARBA" id="ARBA00044768"/>
    </source>
</evidence>
<evidence type="ECO:0000256" key="2">
    <source>
        <dbReference type="ARBA" id="ARBA00044677"/>
    </source>
</evidence>